<protein>
    <submittedName>
        <fullName evidence="6">Transporter substrate-binding domain-containing protein</fullName>
    </submittedName>
</protein>
<feature type="domain" description="Solute-binding protein family 3/N-terminal" evidence="5">
    <location>
        <begin position="28"/>
        <end position="71"/>
    </location>
</feature>
<dbReference type="InterPro" id="IPR001638">
    <property type="entry name" value="Solute-binding_3/MltF_N"/>
</dbReference>
<proteinExistence type="inferred from homology"/>
<comment type="caution">
    <text evidence="6">The sequence shown here is derived from an EMBL/GenBank/DDBJ whole genome shotgun (WGS) entry which is preliminary data.</text>
</comment>
<dbReference type="InterPro" id="IPR018313">
    <property type="entry name" value="SBP_3_CS"/>
</dbReference>
<accession>A0ABW1ZZ25</accession>
<keyword evidence="7" id="KW-1185">Reference proteome</keyword>
<evidence type="ECO:0000313" key="6">
    <source>
        <dbReference type="EMBL" id="MFC6670445.1"/>
    </source>
</evidence>
<organism evidence="6 7">
    <name type="scientific">Marinobacterium aestuariivivens</name>
    <dbReference type="NCBI Taxonomy" id="1698799"/>
    <lineage>
        <taxon>Bacteria</taxon>
        <taxon>Pseudomonadati</taxon>
        <taxon>Pseudomonadota</taxon>
        <taxon>Gammaproteobacteria</taxon>
        <taxon>Oceanospirillales</taxon>
        <taxon>Oceanospirillaceae</taxon>
        <taxon>Marinobacterium</taxon>
    </lineage>
</organism>
<dbReference type="SUPFAM" id="SSF53850">
    <property type="entry name" value="Periplasmic binding protein-like II"/>
    <property type="match status" value="1"/>
</dbReference>
<dbReference type="Proteomes" id="UP001596422">
    <property type="component" value="Unassembled WGS sequence"/>
</dbReference>
<name>A0ABW1ZZ25_9GAMM</name>
<comment type="subcellular location">
    <subcellularLocation>
        <location evidence="1">Cell envelope</location>
    </subcellularLocation>
</comment>
<evidence type="ECO:0000256" key="1">
    <source>
        <dbReference type="ARBA" id="ARBA00004196"/>
    </source>
</evidence>
<evidence type="ECO:0000256" key="4">
    <source>
        <dbReference type="SAM" id="SignalP"/>
    </source>
</evidence>
<feature type="chain" id="PRO_5046557601" evidence="4">
    <location>
        <begin position="26"/>
        <end position="81"/>
    </location>
</feature>
<evidence type="ECO:0000256" key="3">
    <source>
        <dbReference type="ARBA" id="ARBA00022729"/>
    </source>
</evidence>
<keyword evidence="3 4" id="KW-0732">Signal</keyword>
<dbReference type="EMBL" id="JBHSWE010000001">
    <property type="protein sequence ID" value="MFC6670445.1"/>
    <property type="molecule type" value="Genomic_DNA"/>
</dbReference>
<gene>
    <name evidence="6" type="ORF">ACFQDL_10350</name>
</gene>
<dbReference type="PROSITE" id="PS01039">
    <property type="entry name" value="SBP_BACTERIAL_3"/>
    <property type="match status" value="1"/>
</dbReference>
<dbReference type="Gene3D" id="3.40.190.10">
    <property type="entry name" value="Periplasmic binding protein-like II"/>
    <property type="match status" value="1"/>
</dbReference>
<dbReference type="RefSeq" id="WP_379908951.1">
    <property type="nucleotide sequence ID" value="NZ_JBHSWE010000001.1"/>
</dbReference>
<dbReference type="PANTHER" id="PTHR35936:SF19">
    <property type="entry name" value="AMINO-ACID-BINDING PROTEIN YXEM-RELATED"/>
    <property type="match status" value="1"/>
</dbReference>
<dbReference type="PANTHER" id="PTHR35936">
    <property type="entry name" value="MEMBRANE-BOUND LYTIC MUREIN TRANSGLYCOSYLASE F"/>
    <property type="match status" value="1"/>
</dbReference>
<evidence type="ECO:0000313" key="7">
    <source>
        <dbReference type="Proteomes" id="UP001596422"/>
    </source>
</evidence>
<dbReference type="Pfam" id="PF00497">
    <property type="entry name" value="SBP_bac_3"/>
    <property type="match status" value="1"/>
</dbReference>
<feature type="signal peptide" evidence="4">
    <location>
        <begin position="1"/>
        <end position="25"/>
    </location>
</feature>
<comment type="similarity">
    <text evidence="2">Belongs to the bacterial solute-binding protein 3 family.</text>
</comment>
<evidence type="ECO:0000259" key="5">
    <source>
        <dbReference type="Pfam" id="PF00497"/>
    </source>
</evidence>
<sequence length="81" mass="8395">MSMRKLIATLSLVAGSLMAAAPAQAETIRIATEGAYAPFNMIDESGELKGFDVDIAKALCDQMKADCELVAQIGTASSPAC</sequence>
<reference evidence="7" key="1">
    <citation type="journal article" date="2019" name="Int. J. Syst. Evol. Microbiol.">
        <title>The Global Catalogue of Microorganisms (GCM) 10K type strain sequencing project: providing services to taxonomists for standard genome sequencing and annotation.</title>
        <authorList>
            <consortium name="The Broad Institute Genomics Platform"/>
            <consortium name="The Broad Institute Genome Sequencing Center for Infectious Disease"/>
            <person name="Wu L."/>
            <person name="Ma J."/>
        </authorList>
    </citation>
    <scope>NUCLEOTIDE SEQUENCE [LARGE SCALE GENOMIC DNA]</scope>
    <source>
        <strain evidence="7">NBRC 111756</strain>
    </source>
</reference>
<evidence type="ECO:0000256" key="2">
    <source>
        <dbReference type="ARBA" id="ARBA00010333"/>
    </source>
</evidence>